<dbReference type="OrthoDB" id="18797at2759"/>
<evidence type="ECO:0000313" key="2">
    <source>
        <dbReference type="EMBL" id="VDN31672.1"/>
    </source>
</evidence>
<dbReference type="Proteomes" id="UP000281553">
    <property type="component" value="Unassembled WGS sequence"/>
</dbReference>
<evidence type="ECO:0000313" key="3">
    <source>
        <dbReference type="Proteomes" id="UP000281553"/>
    </source>
</evidence>
<dbReference type="AlphaFoldDB" id="A0A3P7QI41"/>
<proteinExistence type="predicted"/>
<reference evidence="2 3" key="1">
    <citation type="submission" date="2018-11" db="EMBL/GenBank/DDBJ databases">
        <authorList>
            <consortium name="Pathogen Informatics"/>
        </authorList>
    </citation>
    <scope>NUCLEOTIDE SEQUENCE [LARGE SCALE GENOMIC DNA]</scope>
</reference>
<organism evidence="2 3">
    <name type="scientific">Dibothriocephalus latus</name>
    <name type="common">Fish tapeworm</name>
    <name type="synonym">Diphyllobothrium latum</name>
    <dbReference type="NCBI Taxonomy" id="60516"/>
    <lineage>
        <taxon>Eukaryota</taxon>
        <taxon>Metazoa</taxon>
        <taxon>Spiralia</taxon>
        <taxon>Lophotrochozoa</taxon>
        <taxon>Platyhelminthes</taxon>
        <taxon>Cestoda</taxon>
        <taxon>Eucestoda</taxon>
        <taxon>Diphyllobothriidea</taxon>
        <taxon>Diphyllobothriidae</taxon>
        <taxon>Dibothriocephalus</taxon>
    </lineage>
</organism>
<sequence>MAHESECPLCHRNFDNDNDYEDLKNEVGVFFSKPSCPSEFAVLQERELPALKARVDCSNARLEELKGEIDKETAKLEVIQADQSIAQSLQGDIAVMEKFEKEISDMTRSIQRLKPDSTSDGGYGAVAFIGWCCVFKYWLSQLSDVYIFTRVMDFQYLTKARQQSRNGD</sequence>
<evidence type="ECO:0008006" key="4">
    <source>
        <dbReference type="Google" id="ProtNLM"/>
    </source>
</evidence>
<gene>
    <name evidence="2" type="ORF">DILT_LOCUS15805</name>
</gene>
<keyword evidence="1" id="KW-0175">Coiled coil</keyword>
<feature type="coiled-coil region" evidence="1">
    <location>
        <begin position="48"/>
        <end position="82"/>
    </location>
</feature>
<accession>A0A3P7QI41</accession>
<keyword evidence="3" id="KW-1185">Reference proteome</keyword>
<evidence type="ECO:0000256" key="1">
    <source>
        <dbReference type="SAM" id="Coils"/>
    </source>
</evidence>
<protein>
    <recommendedName>
        <fullName evidence="4">Zinc-hook domain-containing protein</fullName>
    </recommendedName>
</protein>
<dbReference type="EMBL" id="UYRU01081161">
    <property type="protein sequence ID" value="VDN31672.1"/>
    <property type="molecule type" value="Genomic_DNA"/>
</dbReference>
<name>A0A3P7QI41_DIBLA</name>